<evidence type="ECO:0000256" key="6">
    <source>
        <dbReference type="ARBA" id="ARBA00022989"/>
    </source>
</evidence>
<evidence type="ECO:0000313" key="11">
    <source>
        <dbReference type="EMBL" id="KIE41556.1"/>
    </source>
</evidence>
<dbReference type="FunFam" id="2.40.30.170:FF:000003">
    <property type="entry name" value="Multidrug resistance protein A"/>
    <property type="match status" value="1"/>
</dbReference>
<dbReference type="PRINTS" id="PR01490">
    <property type="entry name" value="RTXTOXIND"/>
</dbReference>
<evidence type="ECO:0000256" key="1">
    <source>
        <dbReference type="ARBA" id="ARBA00004377"/>
    </source>
</evidence>
<dbReference type="GO" id="GO:0005886">
    <property type="term" value="C:plasma membrane"/>
    <property type="evidence" value="ECO:0007669"/>
    <property type="project" value="UniProtKB-SubCell"/>
</dbReference>
<accession>A0A0C1QTJ3</accession>
<evidence type="ECO:0000256" key="2">
    <source>
        <dbReference type="ARBA" id="ARBA00022448"/>
    </source>
</evidence>
<evidence type="ECO:0000256" key="9">
    <source>
        <dbReference type="SAM" id="Phobius"/>
    </source>
</evidence>
<dbReference type="EMBL" id="JXBL01000001">
    <property type="protein sequence ID" value="KIE41556.1"/>
    <property type="molecule type" value="Genomic_DNA"/>
</dbReference>
<dbReference type="InterPro" id="IPR050739">
    <property type="entry name" value="MFP"/>
</dbReference>
<evidence type="ECO:0000313" key="12">
    <source>
        <dbReference type="Proteomes" id="UP000031433"/>
    </source>
</evidence>
<reference evidence="11 12" key="1">
    <citation type="submission" date="2015-01" db="EMBL/GenBank/DDBJ databases">
        <title>Genome sequence of the anaerobic bacterium Geobacter soli GSS01, a dissimilatory Fe(III) reducer from soil.</title>
        <authorList>
            <person name="Yang G."/>
            <person name="Zhou S."/>
        </authorList>
    </citation>
    <scope>NUCLEOTIDE SEQUENCE [LARGE SCALE GENOMIC DNA]</scope>
    <source>
        <strain evidence="11 12">GSS01</strain>
    </source>
</reference>
<comment type="caution">
    <text evidence="11">The sequence shown here is derived from an EMBL/GenBank/DDBJ whole genome shotgun (WGS) entry which is preliminary data.</text>
</comment>
<organism evidence="11 12">
    <name type="scientific">Geobacter soli</name>
    <dbReference type="NCBI Taxonomy" id="1510391"/>
    <lineage>
        <taxon>Bacteria</taxon>
        <taxon>Pseudomonadati</taxon>
        <taxon>Thermodesulfobacteriota</taxon>
        <taxon>Desulfuromonadia</taxon>
        <taxon>Geobacterales</taxon>
        <taxon>Geobacteraceae</taxon>
        <taxon>Geobacter</taxon>
    </lineage>
</organism>
<evidence type="ECO:0000256" key="5">
    <source>
        <dbReference type="ARBA" id="ARBA00022692"/>
    </source>
</evidence>
<keyword evidence="8" id="KW-0175">Coiled coil</keyword>
<dbReference type="Gene3D" id="1.10.287.470">
    <property type="entry name" value="Helix hairpin bin"/>
    <property type="match status" value="1"/>
</dbReference>
<keyword evidence="5 9" id="KW-0812">Transmembrane</keyword>
<evidence type="ECO:0000256" key="3">
    <source>
        <dbReference type="ARBA" id="ARBA00022475"/>
    </source>
</evidence>
<dbReference type="RefSeq" id="WP_039643340.1">
    <property type="nucleotide sequence ID" value="NZ_JXBL01000001.1"/>
</dbReference>
<keyword evidence="3" id="KW-1003">Cell membrane</keyword>
<dbReference type="GO" id="GO:0055085">
    <property type="term" value="P:transmembrane transport"/>
    <property type="evidence" value="ECO:0007669"/>
    <property type="project" value="InterPro"/>
</dbReference>
<feature type="domain" description="Multidrug export protein EmrA/FarA alpha-helical hairpin" evidence="10">
    <location>
        <begin position="93"/>
        <end position="198"/>
    </location>
</feature>
<comment type="subcellular location">
    <subcellularLocation>
        <location evidence="1">Cell inner membrane</location>
        <topology evidence="1">Single-pass membrane protein</topology>
    </subcellularLocation>
</comment>
<evidence type="ECO:0000256" key="8">
    <source>
        <dbReference type="SAM" id="Coils"/>
    </source>
</evidence>
<dbReference type="Proteomes" id="UP000031433">
    <property type="component" value="Unassembled WGS sequence"/>
</dbReference>
<keyword evidence="12" id="KW-1185">Reference proteome</keyword>
<keyword evidence="2" id="KW-0813">Transport</keyword>
<dbReference type="GO" id="GO:0042908">
    <property type="term" value="P:xenobiotic transport"/>
    <property type="evidence" value="ECO:0007669"/>
    <property type="project" value="UniProtKB-ARBA"/>
</dbReference>
<protein>
    <submittedName>
        <fullName evidence="11">Hemolysin D</fullName>
    </submittedName>
</protein>
<keyword evidence="4" id="KW-0997">Cell inner membrane</keyword>
<dbReference type="GO" id="GO:0046677">
    <property type="term" value="P:response to antibiotic"/>
    <property type="evidence" value="ECO:0007669"/>
    <property type="project" value="UniProtKB-ARBA"/>
</dbReference>
<sequence>MSETAESIPTDVSATNRRKKLLIALAAVVVISAASATAYALLYGSHFVSTDNAYTAVEVAQVTPSVGGTISEVLVTDTQTVRKGDILVRIDQTDARLALAQADADLGRAIRRVKGFMANDGSLHAQITAREADEERAAAQLRSAEADFERAQIDLKRRATLSTSGSVSGDELTRAQNAFAAAKANLDAIRAAIAQARANRSTAISAREANAVLIDGTTVDTNPEVALTRARRDQAAVDLERTVIRAPLGGIIAKRQVQVGQRVQAGTPLLSVVPVQEMHVDANFKEVQLKKVRIGQPVTLHADIYGKSVAYHGTVEGFSGGSGSAFSAIPAQNATGNWIKVVQRLPVRIKLDPAELLKNPLKVGLSMTAEIDTRGRN</sequence>
<evidence type="ECO:0000256" key="7">
    <source>
        <dbReference type="ARBA" id="ARBA00023136"/>
    </source>
</evidence>
<feature type="coiled-coil region" evidence="8">
    <location>
        <begin position="134"/>
        <end position="199"/>
    </location>
</feature>
<evidence type="ECO:0000259" key="10">
    <source>
        <dbReference type="Pfam" id="PF25885"/>
    </source>
</evidence>
<dbReference type="Gene3D" id="2.40.30.170">
    <property type="match status" value="1"/>
</dbReference>
<keyword evidence="7 9" id="KW-0472">Membrane</keyword>
<gene>
    <name evidence="11" type="ORF">SE37_02375</name>
</gene>
<dbReference type="PANTHER" id="PTHR30386:SF19">
    <property type="entry name" value="MULTIDRUG EXPORT PROTEIN EMRA-RELATED"/>
    <property type="match status" value="1"/>
</dbReference>
<dbReference type="PANTHER" id="PTHR30386">
    <property type="entry name" value="MEMBRANE FUSION SUBUNIT OF EMRAB-TOLC MULTIDRUG EFFLUX PUMP"/>
    <property type="match status" value="1"/>
</dbReference>
<dbReference type="Gene3D" id="2.40.50.100">
    <property type="match status" value="1"/>
</dbReference>
<name>A0A0C1QTJ3_9BACT</name>
<feature type="transmembrane region" description="Helical" evidence="9">
    <location>
        <begin position="21"/>
        <end position="42"/>
    </location>
</feature>
<proteinExistence type="predicted"/>
<dbReference type="Pfam" id="PF25885">
    <property type="entry name" value="HH_EMRA"/>
    <property type="match status" value="1"/>
</dbReference>
<keyword evidence="6 9" id="KW-1133">Transmembrane helix</keyword>
<dbReference type="GO" id="GO:0015721">
    <property type="term" value="P:bile acid and bile salt transport"/>
    <property type="evidence" value="ECO:0007669"/>
    <property type="project" value="UniProtKB-ARBA"/>
</dbReference>
<dbReference type="SUPFAM" id="SSF111369">
    <property type="entry name" value="HlyD-like secretion proteins"/>
    <property type="match status" value="2"/>
</dbReference>
<evidence type="ECO:0000256" key="4">
    <source>
        <dbReference type="ARBA" id="ARBA00022519"/>
    </source>
</evidence>
<dbReference type="InterPro" id="IPR058633">
    <property type="entry name" value="EmrA/FarA_HH"/>
</dbReference>
<dbReference type="AlphaFoldDB" id="A0A0C1QTJ3"/>